<protein>
    <submittedName>
        <fullName evidence="3">Uncharacterized protein</fullName>
    </submittedName>
</protein>
<evidence type="ECO:0000256" key="2">
    <source>
        <dbReference type="SAM" id="MobiDB-lite"/>
    </source>
</evidence>
<dbReference type="RefSeq" id="WP_408977378.1">
    <property type="nucleotide sequence ID" value="NZ_JBJUVG010000006.1"/>
</dbReference>
<name>A0ABW9GZN7_9FIRM</name>
<proteinExistence type="predicted"/>
<gene>
    <name evidence="3" type="ORF">ACKQTC_05230</name>
</gene>
<dbReference type="Proteomes" id="UP001631949">
    <property type="component" value="Unassembled WGS sequence"/>
</dbReference>
<dbReference type="EMBL" id="JBJUVG010000006">
    <property type="protein sequence ID" value="MFM9413762.1"/>
    <property type="molecule type" value="Genomic_DNA"/>
</dbReference>
<keyword evidence="4" id="KW-1185">Reference proteome</keyword>
<organism evidence="3 4">
    <name type="scientific">Peptococcus simiae</name>
    <dbReference type="NCBI Taxonomy" id="1643805"/>
    <lineage>
        <taxon>Bacteria</taxon>
        <taxon>Bacillati</taxon>
        <taxon>Bacillota</taxon>
        <taxon>Clostridia</taxon>
        <taxon>Eubacteriales</taxon>
        <taxon>Peptococcaceae</taxon>
        <taxon>Peptococcus</taxon>
    </lineage>
</organism>
<dbReference type="InterPro" id="IPR011010">
    <property type="entry name" value="DNA_brk_join_enz"/>
</dbReference>
<evidence type="ECO:0000256" key="1">
    <source>
        <dbReference type="ARBA" id="ARBA00023172"/>
    </source>
</evidence>
<comment type="caution">
    <text evidence="3">The sequence shown here is derived from an EMBL/GenBank/DDBJ whole genome shotgun (WGS) entry which is preliminary data.</text>
</comment>
<dbReference type="InterPro" id="IPR013762">
    <property type="entry name" value="Integrase-like_cat_sf"/>
</dbReference>
<feature type="region of interest" description="Disordered" evidence="2">
    <location>
        <begin position="65"/>
        <end position="96"/>
    </location>
</feature>
<keyword evidence="1" id="KW-0233">DNA recombination</keyword>
<accession>A0ABW9GZN7</accession>
<evidence type="ECO:0000313" key="4">
    <source>
        <dbReference type="Proteomes" id="UP001631949"/>
    </source>
</evidence>
<dbReference type="SUPFAM" id="SSF56349">
    <property type="entry name" value="DNA breaking-rejoining enzymes"/>
    <property type="match status" value="1"/>
</dbReference>
<dbReference type="Gene3D" id="1.10.443.10">
    <property type="entry name" value="Intergrase catalytic core"/>
    <property type="match status" value="1"/>
</dbReference>
<reference evidence="3 4" key="1">
    <citation type="journal article" date="2016" name="Int. J. Syst. Evol. Microbiol.">
        <title>Peptococcus simiae sp. nov., isolated from rhesus macaque faeces and emended description of the genus Peptococcus.</title>
        <authorList>
            <person name="Shkoporov A.N."/>
            <person name="Efimov B.A."/>
            <person name="Kondova I."/>
            <person name="Ouwerling B."/>
            <person name="Chaplin A.V."/>
            <person name="Shcherbakova V.A."/>
            <person name="Langermans J.A.M."/>
        </authorList>
    </citation>
    <scope>NUCLEOTIDE SEQUENCE [LARGE SCALE GENOMIC DNA]</scope>
    <source>
        <strain evidence="3 4">M108</strain>
    </source>
</reference>
<sequence length="96" mass="10697">MKFCHIWEKEELNALPDACKEDARPILYPFFRLPAFTDMRIGEIPSPTLENVDLDSQAIEIKQVPTTDDQGKTIPATPKIKSLSAPCPSIQPPPPP</sequence>
<evidence type="ECO:0000313" key="3">
    <source>
        <dbReference type="EMBL" id="MFM9413762.1"/>
    </source>
</evidence>